<proteinExistence type="predicted"/>
<name>A0ACB7ITP3_PLECO</name>
<evidence type="ECO:0000313" key="2">
    <source>
        <dbReference type="Proteomes" id="UP000824881"/>
    </source>
</evidence>
<organism evidence="1 2">
    <name type="scientific">Pleurotus cornucopiae</name>
    <name type="common">Cornucopia mushroom</name>
    <dbReference type="NCBI Taxonomy" id="5321"/>
    <lineage>
        <taxon>Eukaryota</taxon>
        <taxon>Fungi</taxon>
        <taxon>Dikarya</taxon>
        <taxon>Basidiomycota</taxon>
        <taxon>Agaricomycotina</taxon>
        <taxon>Agaricomycetes</taxon>
        <taxon>Agaricomycetidae</taxon>
        <taxon>Agaricales</taxon>
        <taxon>Pleurotineae</taxon>
        <taxon>Pleurotaceae</taxon>
        <taxon>Pleurotus</taxon>
    </lineage>
</organism>
<sequence>MPPIPTVYDEEVTQLIESTQRRQKDIADFQIPRLRTCNGPLALQQRLFAELREDIDLYAREIQASSIPLSLWFYCSYLSDWQSLELLVADQRSEKARRELQATVSDCQEILARLRRDSRGALLTSKRLLDSQSKSNREELLRSNVVSEKKDVNETITEDKLVKANNDVTDALRRTMNLMQGELERSVLTTQMLETSTASLRSTSTTHDTLTNLMGTSKHLITALEKADWLDRLLILAALSFFILVVLFILKQRVVDRGLRVAFWWTRFLPGGGVQRVPEDVLGEAEKGLYVPVSSISVATSLATAAVSSIISAVTPSLAASLSSTVADSQLTSSSSLPEATVSVTADRADHVEL</sequence>
<dbReference type="EMBL" id="WQMT02000006">
    <property type="protein sequence ID" value="KAG9221632.1"/>
    <property type="molecule type" value="Genomic_DNA"/>
</dbReference>
<comment type="caution">
    <text evidence="1">The sequence shown here is derived from an EMBL/GenBank/DDBJ whole genome shotgun (WGS) entry which is preliminary data.</text>
</comment>
<evidence type="ECO:0000313" key="1">
    <source>
        <dbReference type="EMBL" id="KAG9221632.1"/>
    </source>
</evidence>
<dbReference type="Proteomes" id="UP000824881">
    <property type="component" value="Unassembled WGS sequence"/>
</dbReference>
<gene>
    <name evidence="1" type="ORF">CCMSSC00406_0005545</name>
</gene>
<keyword evidence="2" id="KW-1185">Reference proteome</keyword>
<reference evidence="1 2" key="1">
    <citation type="journal article" date="2021" name="Appl. Environ. Microbiol.">
        <title>Genetic linkage and physical mapping for an oyster mushroom Pleurotus cornucopiae and QTL analysis for the trait cap color.</title>
        <authorList>
            <person name="Zhang Y."/>
            <person name="Gao W."/>
            <person name="Sonnenberg A."/>
            <person name="Chen Q."/>
            <person name="Zhang J."/>
            <person name="Huang C."/>
        </authorList>
    </citation>
    <scope>NUCLEOTIDE SEQUENCE [LARGE SCALE GENOMIC DNA]</scope>
    <source>
        <strain evidence="1">CCMSSC00406</strain>
    </source>
</reference>
<accession>A0ACB7ITP3</accession>
<protein>
    <submittedName>
        <fullName evidence="1">Uncharacterized protein</fullName>
    </submittedName>
</protein>